<organism evidence="1 2">
    <name type="scientific">Scutellospora calospora</name>
    <dbReference type="NCBI Taxonomy" id="85575"/>
    <lineage>
        <taxon>Eukaryota</taxon>
        <taxon>Fungi</taxon>
        <taxon>Fungi incertae sedis</taxon>
        <taxon>Mucoromycota</taxon>
        <taxon>Glomeromycotina</taxon>
        <taxon>Glomeromycetes</taxon>
        <taxon>Diversisporales</taxon>
        <taxon>Gigasporaceae</taxon>
        <taxon>Scutellospora</taxon>
    </lineage>
</organism>
<evidence type="ECO:0000313" key="2">
    <source>
        <dbReference type="Proteomes" id="UP000789860"/>
    </source>
</evidence>
<reference evidence="1" key="1">
    <citation type="submission" date="2021-06" db="EMBL/GenBank/DDBJ databases">
        <authorList>
            <person name="Kallberg Y."/>
            <person name="Tangrot J."/>
            <person name="Rosling A."/>
        </authorList>
    </citation>
    <scope>NUCLEOTIDE SEQUENCE</scope>
    <source>
        <strain evidence="1">AU212A</strain>
    </source>
</reference>
<keyword evidence="2" id="KW-1185">Reference proteome</keyword>
<proteinExistence type="predicted"/>
<feature type="non-terminal residue" evidence="1">
    <location>
        <position position="1"/>
    </location>
</feature>
<evidence type="ECO:0000313" key="1">
    <source>
        <dbReference type="EMBL" id="CAG8670140.1"/>
    </source>
</evidence>
<comment type="caution">
    <text evidence="1">The sequence shown here is derived from an EMBL/GenBank/DDBJ whole genome shotgun (WGS) entry which is preliminary data.</text>
</comment>
<feature type="non-terminal residue" evidence="1">
    <location>
        <position position="408"/>
    </location>
</feature>
<name>A0ACA9NV55_9GLOM</name>
<accession>A0ACA9NV55</accession>
<sequence>LETVKDEDWDLLIWISSQMSWEIYAYLFVVIWNTIGFGDDRTRDFKEETTRIISLIRKLSKNMCIDQNKTKKLIRLFEDYKYYRLDGSMYIIRRKDLVELVMGRLESHGLKHTLQFSQQLRRLSMKQKEKLRTVILERMEALVDIARPDDKLISEKDDASKYKNKKKNALLEQITELQKENSKYQAAYGNLINLGFSDEDPNNIANFHKDINGLQDLLDDFTLISGPENIVDVIKCNELLLHYKCNVEVKSEHGIQVLSAALQRLTIEMTITEINNYFNANGSTVEVKLMTLTKEIVDTTNSFAKEYAGTNEIANAIPIKIRQQVHAMLGCYAFSKDNHSLLVKISELVLTELNQYRKVTDDGNEIIPIIRKIIQLFIYRLQTHSTIPTYKFYNNGDKINYIFRTRNK</sequence>
<protein>
    <submittedName>
        <fullName evidence="1">8570_t:CDS:1</fullName>
    </submittedName>
</protein>
<dbReference type="Proteomes" id="UP000789860">
    <property type="component" value="Unassembled WGS sequence"/>
</dbReference>
<gene>
    <name evidence="1" type="ORF">SCALOS_LOCUS9348</name>
</gene>
<dbReference type="EMBL" id="CAJVPM010028527">
    <property type="protein sequence ID" value="CAG8670140.1"/>
    <property type="molecule type" value="Genomic_DNA"/>
</dbReference>